<dbReference type="EMBL" id="BGZK01001053">
    <property type="protein sequence ID" value="GBP69792.1"/>
    <property type="molecule type" value="Genomic_DNA"/>
</dbReference>
<protein>
    <submittedName>
        <fullName evidence="2">Uncharacterized protein</fullName>
    </submittedName>
</protein>
<accession>A0A4C1Y4N9</accession>
<evidence type="ECO:0000256" key="1">
    <source>
        <dbReference type="SAM" id="MobiDB-lite"/>
    </source>
</evidence>
<gene>
    <name evidence="2" type="ORF">EVAR_51955_1</name>
</gene>
<organism evidence="2 3">
    <name type="scientific">Eumeta variegata</name>
    <name type="common">Bagworm moth</name>
    <name type="synonym">Eumeta japonica</name>
    <dbReference type="NCBI Taxonomy" id="151549"/>
    <lineage>
        <taxon>Eukaryota</taxon>
        <taxon>Metazoa</taxon>
        <taxon>Ecdysozoa</taxon>
        <taxon>Arthropoda</taxon>
        <taxon>Hexapoda</taxon>
        <taxon>Insecta</taxon>
        <taxon>Pterygota</taxon>
        <taxon>Neoptera</taxon>
        <taxon>Endopterygota</taxon>
        <taxon>Lepidoptera</taxon>
        <taxon>Glossata</taxon>
        <taxon>Ditrysia</taxon>
        <taxon>Tineoidea</taxon>
        <taxon>Psychidae</taxon>
        <taxon>Oiketicinae</taxon>
        <taxon>Eumeta</taxon>
    </lineage>
</organism>
<sequence length="180" mass="19333">MYYGNGQELSAVIESRSEPAATSGAETGLLLIGRDEGGGRRGRGARARCARADCDGRRAQSGRGALVRAASDNEIVDISVHVQVADGRCFSSARTHRPMEWKRDRCAIGRSSLSIEPRSRSHALLRRNATMTHAISLSRLWSHSLSLAGGASVSARPMRRIDAKCLLLLAAEAASMSSWS</sequence>
<feature type="region of interest" description="Disordered" evidence="1">
    <location>
        <begin position="15"/>
        <end position="45"/>
    </location>
</feature>
<dbReference type="Proteomes" id="UP000299102">
    <property type="component" value="Unassembled WGS sequence"/>
</dbReference>
<evidence type="ECO:0000313" key="3">
    <source>
        <dbReference type="Proteomes" id="UP000299102"/>
    </source>
</evidence>
<name>A0A4C1Y4N9_EUMVA</name>
<comment type="caution">
    <text evidence="2">The sequence shown here is derived from an EMBL/GenBank/DDBJ whole genome shotgun (WGS) entry which is preliminary data.</text>
</comment>
<keyword evidence="3" id="KW-1185">Reference proteome</keyword>
<evidence type="ECO:0000313" key="2">
    <source>
        <dbReference type="EMBL" id="GBP69792.1"/>
    </source>
</evidence>
<reference evidence="2 3" key="1">
    <citation type="journal article" date="2019" name="Commun. Biol.">
        <title>The bagworm genome reveals a unique fibroin gene that provides high tensile strength.</title>
        <authorList>
            <person name="Kono N."/>
            <person name="Nakamura H."/>
            <person name="Ohtoshi R."/>
            <person name="Tomita M."/>
            <person name="Numata K."/>
            <person name="Arakawa K."/>
        </authorList>
    </citation>
    <scope>NUCLEOTIDE SEQUENCE [LARGE SCALE GENOMIC DNA]</scope>
</reference>
<dbReference type="AlphaFoldDB" id="A0A4C1Y4N9"/>
<proteinExistence type="predicted"/>